<dbReference type="InterPro" id="IPR027960">
    <property type="entry name" value="DUF4519"/>
</dbReference>
<dbReference type="Proteomes" id="UP001151699">
    <property type="component" value="Unassembled WGS sequence"/>
</dbReference>
<evidence type="ECO:0000256" key="9">
    <source>
        <dbReference type="SAM" id="Phobius"/>
    </source>
</evidence>
<keyword evidence="11" id="KW-1185">Reference proteome</keyword>
<comment type="subcellular location">
    <subcellularLocation>
        <location evidence="1">Membrane</location>
        <topology evidence="1">Single-pass membrane protein</topology>
    </subcellularLocation>
</comment>
<dbReference type="OrthoDB" id="10371227at2759"/>
<evidence type="ECO:0000256" key="6">
    <source>
        <dbReference type="ARBA" id="ARBA00023054"/>
    </source>
</evidence>
<sequence>MWIPKFKMARQLKGKPTETYKQKKERREENRKIQQQLTTVVLPILGVIVVILVAYVLSINSTTASTKQSRLPKKLVLQEKTAEGSKSNSSIGTMFDATKLPRKSFSKLPTAAGATSRKYSSRTAATTTSSLFARQPKSVQTSITESTKITLPAIRAQSSHQTLTVSERKALHRKILHKNVGDKQKKTAPFTRMYDFKHSHARSAQKMENELMKKQSEVKEKRDAQERIIFPSEERENEEVMMTTHDVNPRSKNAATRYKKCNEKRKVNNKKNEETIQTVETKRQERMESELSADLIEDTNASILLRHSVESDSLDELVIKDFVIRMVESKPDVATTSLPVIEQAIIESKKLKDSLDSIRKRFQVKIATEAVKQREKDESIFLNIVPTTEPYNFADSEEELLNERDIEFDMNEQNSEITNHCKRDNVEDFENPHFSDLPSDVSENVSVSIDKNVAMKKTEDKGDNLLERPNSSQSAQSQQEKDAQKFRELLESGALRSSITTDQFEEGVLDLLLRQSDSLWDPVVPGGIPIAFLIPSKNYQKSLLDTSITEKNLRSPMIKRPEAKTPGSLTSEEEVDFDNVTENFADHRNLLMHELPEFSYEPFPQYCQGQQFRNIIDIDEQKNSDDIIDVHKINFDDLNENVAEPTFDFEKAKILDDLQIKMRIYQRLKGNGETFSKQTPEIRLITYLEAFKHNLKHFNGLFGIDENEIFRENYVTFSDLKSFCHKIPLFDGEIIRDVRNCRHHFELMKSIYKKILKFIQQSEQPQSFQINDGEIFRRFVLVADGRICARLKSCDSQNSLGISRNHTTAAKKYESQLKVKQSSQEQTTRNQLEHQAHIEKPEKIKKSVSFSDNIKQKNIEKIENETFKNTHQQNSRVCDGWTMLDIRQVRDLIEQARSVQAKRRNVSNVRKKA</sequence>
<accession>A0A9Q0RU95</accession>
<dbReference type="PANTHER" id="PTHR34644:SF2">
    <property type="entry name" value="SINGLE-PASS MEMBRANE AND COILED-COIL DOMAIN-CONTAINING PROTEIN 4"/>
    <property type="match status" value="1"/>
</dbReference>
<feature type="transmembrane region" description="Helical" evidence="9">
    <location>
        <begin position="37"/>
        <end position="57"/>
    </location>
</feature>
<feature type="compositionally biased region" description="Polar residues" evidence="8">
    <location>
        <begin position="469"/>
        <end position="478"/>
    </location>
</feature>
<keyword evidence="4 9" id="KW-0812">Transmembrane</keyword>
<comment type="similarity">
    <text evidence="2">Belongs to the SMCO4 family.</text>
</comment>
<evidence type="ECO:0000313" key="10">
    <source>
        <dbReference type="EMBL" id="KAJ6634217.1"/>
    </source>
</evidence>
<dbReference type="EMBL" id="WJQU01000826">
    <property type="protein sequence ID" value="KAJ6634217.1"/>
    <property type="molecule type" value="Genomic_DNA"/>
</dbReference>
<reference evidence="10" key="1">
    <citation type="submission" date="2022-07" db="EMBL/GenBank/DDBJ databases">
        <authorList>
            <person name="Trinca V."/>
            <person name="Uliana J.V.C."/>
            <person name="Torres T.T."/>
            <person name="Ward R.J."/>
            <person name="Monesi N."/>
        </authorList>
    </citation>
    <scope>NUCLEOTIDE SEQUENCE</scope>
    <source>
        <strain evidence="10">HSMRA1968</strain>
        <tissue evidence="10">Whole embryos</tissue>
    </source>
</reference>
<evidence type="ECO:0000313" key="11">
    <source>
        <dbReference type="Proteomes" id="UP001151699"/>
    </source>
</evidence>
<keyword evidence="5 9" id="KW-1133">Transmembrane helix</keyword>
<evidence type="ECO:0000256" key="1">
    <source>
        <dbReference type="ARBA" id="ARBA00004167"/>
    </source>
</evidence>
<protein>
    <recommendedName>
        <fullName evidence="3">Single-pass membrane and coiled-coil domain-containing protein 4 homolog</fullName>
    </recommendedName>
</protein>
<evidence type="ECO:0000256" key="2">
    <source>
        <dbReference type="ARBA" id="ARBA00009202"/>
    </source>
</evidence>
<dbReference type="GO" id="GO:0016020">
    <property type="term" value="C:membrane"/>
    <property type="evidence" value="ECO:0007669"/>
    <property type="project" value="UniProtKB-SubCell"/>
</dbReference>
<evidence type="ECO:0000256" key="4">
    <source>
        <dbReference type="ARBA" id="ARBA00022692"/>
    </source>
</evidence>
<organism evidence="10 11">
    <name type="scientific">Pseudolycoriella hygida</name>
    <dbReference type="NCBI Taxonomy" id="35572"/>
    <lineage>
        <taxon>Eukaryota</taxon>
        <taxon>Metazoa</taxon>
        <taxon>Ecdysozoa</taxon>
        <taxon>Arthropoda</taxon>
        <taxon>Hexapoda</taxon>
        <taxon>Insecta</taxon>
        <taxon>Pterygota</taxon>
        <taxon>Neoptera</taxon>
        <taxon>Endopterygota</taxon>
        <taxon>Diptera</taxon>
        <taxon>Nematocera</taxon>
        <taxon>Sciaroidea</taxon>
        <taxon>Sciaridae</taxon>
        <taxon>Pseudolycoriella</taxon>
    </lineage>
</organism>
<evidence type="ECO:0000256" key="8">
    <source>
        <dbReference type="SAM" id="MobiDB-lite"/>
    </source>
</evidence>
<gene>
    <name evidence="10" type="ORF">Bhyg_17333</name>
</gene>
<evidence type="ECO:0000256" key="7">
    <source>
        <dbReference type="ARBA" id="ARBA00023136"/>
    </source>
</evidence>
<keyword evidence="6" id="KW-0175">Coiled coil</keyword>
<feature type="compositionally biased region" description="Polar residues" evidence="8">
    <location>
        <begin position="818"/>
        <end position="830"/>
    </location>
</feature>
<evidence type="ECO:0000256" key="3">
    <source>
        <dbReference type="ARBA" id="ARBA00017028"/>
    </source>
</evidence>
<feature type="compositionally biased region" description="Basic and acidic residues" evidence="8">
    <location>
        <begin position="456"/>
        <end position="466"/>
    </location>
</feature>
<evidence type="ECO:0000256" key="5">
    <source>
        <dbReference type="ARBA" id="ARBA00022989"/>
    </source>
</evidence>
<dbReference type="PANTHER" id="PTHR34644">
    <property type="entry name" value="SINGLE-PASS MEMBRANE AND COILED-COIL DOMAIN-CONTAINING PROTEIN 4"/>
    <property type="match status" value="1"/>
</dbReference>
<feature type="region of interest" description="Disordered" evidence="8">
    <location>
        <begin position="816"/>
        <end position="835"/>
    </location>
</feature>
<comment type="caution">
    <text evidence="10">The sequence shown here is derived from an EMBL/GenBank/DDBJ whole genome shotgun (WGS) entry which is preliminary data.</text>
</comment>
<name>A0A9Q0RU95_9DIPT</name>
<keyword evidence="7 9" id="KW-0472">Membrane</keyword>
<dbReference type="AlphaFoldDB" id="A0A9Q0RU95"/>
<proteinExistence type="inferred from homology"/>
<feature type="region of interest" description="Disordered" evidence="8">
    <location>
        <begin position="456"/>
        <end position="484"/>
    </location>
</feature>
<dbReference type="Pfam" id="PF15012">
    <property type="entry name" value="DUF4519"/>
    <property type="match status" value="1"/>
</dbReference>